<protein>
    <submittedName>
        <fullName evidence="2">Extracellular solute-binding protein family 1</fullName>
    </submittedName>
</protein>
<keyword evidence="1" id="KW-0732">Signal</keyword>
<feature type="chain" id="PRO_5003094527" evidence="1">
    <location>
        <begin position="19"/>
        <end position="410"/>
    </location>
</feature>
<sequence length="410" mass="44996">MKKLVALALTSTLGLAAAQTQISIGLFEPLNEHVERVLPRFQEEHPDIEVEIRTLGFNDHHNALVTALATGSGAADVVAVEIGYIARFVAEGGLVDLSEEPFSADQYENLFVSYAWQQARTPDGRQIAMPTDIAPGVMYYRRDHLEAAGANVDEIISSWDSYLEYGRQVRELGDVYLIADAASVANAIIRSDIPEGEGIFFDAEGNPLLNSERFVQAATIAQQIRQEGLDAQIGAWSNEWYEAFRRGTVATELSGAWLGGHLQTWMAPDTAGLWGASEMPGGVLVSWGGSFYGIPTQSQNQEAAWELIKFLTTDPEIQLEAFRTINAFPAMPETYGDPMFEEPLDFLAGQPARVLFAEIAERIQGVATYPGDVVADEIFGSALTQILEEGRDVQGALDEAQRLVERRARR</sequence>
<dbReference type="OrthoDB" id="9808332at2"/>
<dbReference type="InterPro" id="IPR050490">
    <property type="entry name" value="Bact_solute-bd_prot1"/>
</dbReference>
<reference evidence="2 3" key="2">
    <citation type="journal article" date="2011" name="Stand. Genomic Sci.">
        <title>Complete genome sequence of Truepera radiovictrix type strain (RQ-24).</title>
        <authorList>
            <person name="Ivanova N."/>
            <person name="Rohde C."/>
            <person name="Munk C."/>
            <person name="Nolan M."/>
            <person name="Lucas S."/>
            <person name="Del Rio T.G."/>
            <person name="Tice H."/>
            <person name="Deshpande S."/>
            <person name="Cheng J.F."/>
            <person name="Tapia R."/>
            <person name="Han C."/>
            <person name="Goodwin L."/>
            <person name="Pitluck S."/>
            <person name="Liolios K."/>
            <person name="Mavromatis K."/>
            <person name="Mikhailova N."/>
            <person name="Pati A."/>
            <person name="Chen A."/>
            <person name="Palaniappan K."/>
            <person name="Land M."/>
            <person name="Hauser L."/>
            <person name="Chang Y.J."/>
            <person name="Jeffries C.D."/>
            <person name="Brambilla E."/>
            <person name="Rohde M."/>
            <person name="Goker M."/>
            <person name="Tindall B.J."/>
            <person name="Woyke T."/>
            <person name="Bristow J."/>
            <person name="Eisen J.A."/>
            <person name="Markowitz V."/>
            <person name="Hugenholtz P."/>
            <person name="Kyrpides N.C."/>
            <person name="Klenk H.P."/>
            <person name="Lapidus A."/>
        </authorList>
    </citation>
    <scope>NUCLEOTIDE SEQUENCE [LARGE SCALE GENOMIC DNA]</scope>
    <source>
        <strain evidence="3">DSM 17093 / CIP 108686 / LMG 22925 / RQ-24</strain>
    </source>
</reference>
<dbReference type="HOGENOM" id="CLU_031285_2_3_0"/>
<name>D7CRC8_TRURR</name>
<evidence type="ECO:0000313" key="2">
    <source>
        <dbReference type="EMBL" id="ADI15216.1"/>
    </source>
</evidence>
<accession>D7CRC8</accession>
<dbReference type="AlphaFoldDB" id="D7CRC8"/>
<dbReference type="STRING" id="649638.Trad_2102"/>
<dbReference type="InterPro" id="IPR006059">
    <property type="entry name" value="SBP"/>
</dbReference>
<dbReference type="eggNOG" id="COG1653">
    <property type="taxonomic scope" value="Bacteria"/>
</dbReference>
<dbReference type="SUPFAM" id="SSF53850">
    <property type="entry name" value="Periplasmic binding protein-like II"/>
    <property type="match status" value="1"/>
</dbReference>
<dbReference type="Gene3D" id="3.40.190.10">
    <property type="entry name" value="Periplasmic binding protein-like II"/>
    <property type="match status" value="1"/>
</dbReference>
<reference evidence="3" key="1">
    <citation type="submission" date="2010-05" db="EMBL/GenBank/DDBJ databases">
        <title>The complete genome of Truepera radiovictris DSM 17093.</title>
        <authorList>
            <consortium name="US DOE Joint Genome Institute (JGI-PGF)"/>
            <person name="Lucas S."/>
            <person name="Copeland A."/>
            <person name="Lapidus A."/>
            <person name="Glavina del Rio T."/>
            <person name="Dalin E."/>
            <person name="Tice H."/>
            <person name="Bruce D."/>
            <person name="Goodwin L."/>
            <person name="Pitluck S."/>
            <person name="Kyrpides N."/>
            <person name="Mavromatis K."/>
            <person name="Ovchinnikova G."/>
            <person name="Munk A.C."/>
            <person name="Detter J.C."/>
            <person name="Han C."/>
            <person name="Tapia R."/>
            <person name="Land M."/>
            <person name="Hauser L."/>
            <person name="Markowitz V."/>
            <person name="Cheng J.-F."/>
            <person name="Hugenholtz P."/>
            <person name="Woyke T."/>
            <person name="Wu D."/>
            <person name="Tindall B."/>
            <person name="Pomrenke H.G."/>
            <person name="Brambilla E."/>
            <person name="Klenk H.-P."/>
            <person name="Eisen J.A."/>
        </authorList>
    </citation>
    <scope>NUCLEOTIDE SEQUENCE [LARGE SCALE GENOMIC DNA]</scope>
    <source>
        <strain evidence="3">DSM 17093 / CIP 108686 / LMG 22925 / RQ-24</strain>
    </source>
</reference>
<keyword evidence="3" id="KW-1185">Reference proteome</keyword>
<dbReference type="KEGG" id="tra:Trad_2102"/>
<dbReference type="PANTHER" id="PTHR43649:SF32">
    <property type="entry name" value="SUGAR BINDING SECRETED PROTEIN"/>
    <property type="match status" value="1"/>
</dbReference>
<dbReference type="RefSeq" id="WP_013178580.1">
    <property type="nucleotide sequence ID" value="NC_014221.1"/>
</dbReference>
<dbReference type="Proteomes" id="UP000000379">
    <property type="component" value="Chromosome"/>
</dbReference>
<feature type="signal peptide" evidence="1">
    <location>
        <begin position="1"/>
        <end position="18"/>
    </location>
</feature>
<dbReference type="EMBL" id="CP002049">
    <property type="protein sequence ID" value="ADI15216.1"/>
    <property type="molecule type" value="Genomic_DNA"/>
</dbReference>
<evidence type="ECO:0000313" key="3">
    <source>
        <dbReference type="Proteomes" id="UP000000379"/>
    </source>
</evidence>
<dbReference type="PANTHER" id="PTHR43649">
    <property type="entry name" value="ARABINOSE-BINDING PROTEIN-RELATED"/>
    <property type="match status" value="1"/>
</dbReference>
<evidence type="ECO:0000256" key="1">
    <source>
        <dbReference type="SAM" id="SignalP"/>
    </source>
</evidence>
<organism evidence="2 3">
    <name type="scientific">Truepera radiovictrix (strain DSM 17093 / CIP 108686 / LMG 22925 / RQ-24)</name>
    <dbReference type="NCBI Taxonomy" id="649638"/>
    <lineage>
        <taxon>Bacteria</taxon>
        <taxon>Thermotogati</taxon>
        <taxon>Deinococcota</taxon>
        <taxon>Deinococci</taxon>
        <taxon>Trueperales</taxon>
        <taxon>Trueperaceae</taxon>
        <taxon>Truepera</taxon>
    </lineage>
</organism>
<dbReference type="Pfam" id="PF13416">
    <property type="entry name" value="SBP_bac_8"/>
    <property type="match status" value="1"/>
</dbReference>
<gene>
    <name evidence="2" type="ordered locus">Trad_2102</name>
</gene>
<proteinExistence type="predicted"/>